<keyword evidence="6 11" id="KW-0479">Metal-binding</keyword>
<evidence type="ECO:0000256" key="10">
    <source>
        <dbReference type="ARBA" id="ARBA00049406"/>
    </source>
</evidence>
<comment type="catalytic activity">
    <reaction evidence="10 11">
        <text>L-serine = pyruvate + NH4(+)</text>
        <dbReference type="Rhea" id="RHEA:19169"/>
        <dbReference type="ChEBI" id="CHEBI:15361"/>
        <dbReference type="ChEBI" id="CHEBI:28938"/>
        <dbReference type="ChEBI" id="CHEBI:33384"/>
        <dbReference type="EC" id="4.3.1.17"/>
    </reaction>
</comment>
<sequence>MSKEKKMYQSIAEIVQTAQQRGVTIAKLMLEQESTYSGKTAEEIIKQMSEQLTAMSLAASKGLTGNGVASKTGLTGHQAAKLAKYHQRGKTLSGDIVLTAMENAIATNEVNAAMGVVCAAPTAGSSGTLPGVLFALEKKLNLSRRNEIDFLLCASGFGLIVANHATIAGATGGCQAEVGSASAMAAAAAVEVSGGTPQQSAEAFAFSLSNLLGLVCDPVAGLVEVPCVDRNVVGAVNALAAADMALAGLTNTIPADEVIMAMKDVGERMPRELRETGLGGLAATPTGNQIKFNIFGTEA</sequence>
<evidence type="ECO:0000256" key="7">
    <source>
        <dbReference type="ARBA" id="ARBA00023004"/>
    </source>
</evidence>
<dbReference type="NCBIfam" id="TIGR00718">
    <property type="entry name" value="sda_alpha"/>
    <property type="match status" value="1"/>
</dbReference>
<dbReference type="STRING" id="89059.LAC1533_0844"/>
<dbReference type="PANTHER" id="PTHR30182:SF1">
    <property type="entry name" value="L-SERINE DEHYDRATASE 1"/>
    <property type="match status" value="1"/>
</dbReference>
<comment type="cofactor">
    <cofactor evidence="1 11">
        <name>[4Fe-4S] cluster</name>
        <dbReference type="ChEBI" id="CHEBI:49883"/>
    </cofactor>
</comment>
<dbReference type="EC" id="4.3.1.17" evidence="11"/>
<evidence type="ECO:0000259" key="12">
    <source>
        <dbReference type="Pfam" id="PF03313"/>
    </source>
</evidence>
<dbReference type="InterPro" id="IPR005130">
    <property type="entry name" value="Ser_deHydtase-like_asu"/>
</dbReference>
<reference evidence="13 14" key="1">
    <citation type="journal article" date="2015" name="Genome Announc.">
        <title>Expanding the biotechnology potential of lactobacilli through comparative genomics of 213 strains and associated genera.</title>
        <authorList>
            <person name="Sun Z."/>
            <person name="Harris H.M."/>
            <person name="McCann A."/>
            <person name="Guo C."/>
            <person name="Argimon S."/>
            <person name="Zhang W."/>
            <person name="Yang X."/>
            <person name="Jeffery I.B."/>
            <person name="Cooney J.C."/>
            <person name="Kagawa T.F."/>
            <person name="Liu W."/>
            <person name="Song Y."/>
            <person name="Salvetti E."/>
            <person name="Wrobel A."/>
            <person name="Rasinkangas P."/>
            <person name="Parkhill J."/>
            <person name="Rea M.C."/>
            <person name="O'Sullivan O."/>
            <person name="Ritari J."/>
            <person name="Douillard F.P."/>
            <person name="Paul Ross R."/>
            <person name="Yang R."/>
            <person name="Briner A.E."/>
            <person name="Felis G.E."/>
            <person name="de Vos W.M."/>
            <person name="Barrangou R."/>
            <person name="Klaenhammer T.R."/>
            <person name="Caufield P.W."/>
            <person name="Cui Y."/>
            <person name="Zhang H."/>
            <person name="O'Toole P.W."/>
        </authorList>
    </citation>
    <scope>NUCLEOTIDE SEQUENCE [LARGE SCALE GENOMIC DNA]</scope>
    <source>
        <strain evidence="13 14">DSM 15353</strain>
    </source>
</reference>
<evidence type="ECO:0000256" key="2">
    <source>
        <dbReference type="ARBA" id="ARBA00004742"/>
    </source>
</evidence>
<dbReference type="PATRIC" id="fig|89059.3.peg.1769"/>
<evidence type="ECO:0000256" key="3">
    <source>
        <dbReference type="ARBA" id="ARBA00008636"/>
    </source>
</evidence>
<comment type="pathway">
    <text evidence="2">Carbohydrate biosynthesis; gluconeogenesis.</text>
</comment>
<evidence type="ECO:0000256" key="1">
    <source>
        <dbReference type="ARBA" id="ARBA00001966"/>
    </source>
</evidence>
<accession>A0A0R2JYF1</accession>
<dbReference type="InterPro" id="IPR051318">
    <property type="entry name" value="Fe-S_L-Ser"/>
</dbReference>
<protein>
    <recommendedName>
        <fullName evidence="11">L-serine dehydratase</fullName>
        <ecNumber evidence="11">4.3.1.17</ecNumber>
    </recommendedName>
</protein>
<proteinExistence type="inferred from homology"/>
<dbReference type="GO" id="GO:0003941">
    <property type="term" value="F:L-serine ammonia-lyase activity"/>
    <property type="evidence" value="ECO:0007669"/>
    <property type="project" value="UniProtKB-UniRule"/>
</dbReference>
<dbReference type="EMBL" id="JQBK01000053">
    <property type="protein sequence ID" value="KRN82249.1"/>
    <property type="molecule type" value="Genomic_DNA"/>
</dbReference>
<keyword evidence="5 11" id="KW-0004">4Fe-4S</keyword>
<evidence type="ECO:0000313" key="14">
    <source>
        <dbReference type="Proteomes" id="UP000051491"/>
    </source>
</evidence>
<evidence type="ECO:0000313" key="13">
    <source>
        <dbReference type="EMBL" id="KRN82249.1"/>
    </source>
</evidence>
<dbReference type="InterPro" id="IPR004642">
    <property type="entry name" value="Ser_deHydtase_asu"/>
</dbReference>
<dbReference type="Pfam" id="PF03313">
    <property type="entry name" value="SDH_alpha"/>
    <property type="match status" value="1"/>
</dbReference>
<dbReference type="GO" id="GO:0046872">
    <property type="term" value="F:metal ion binding"/>
    <property type="evidence" value="ECO:0007669"/>
    <property type="project" value="UniProtKB-KW"/>
</dbReference>
<dbReference type="GO" id="GO:0006094">
    <property type="term" value="P:gluconeogenesis"/>
    <property type="evidence" value="ECO:0007669"/>
    <property type="project" value="UniProtKB-KW"/>
</dbReference>
<dbReference type="PANTHER" id="PTHR30182">
    <property type="entry name" value="L-SERINE DEHYDRATASE"/>
    <property type="match status" value="1"/>
</dbReference>
<dbReference type="AlphaFoldDB" id="A0A0R2JYF1"/>
<dbReference type="GO" id="GO:0051539">
    <property type="term" value="F:4 iron, 4 sulfur cluster binding"/>
    <property type="evidence" value="ECO:0007669"/>
    <property type="project" value="UniProtKB-UniRule"/>
</dbReference>
<evidence type="ECO:0000256" key="11">
    <source>
        <dbReference type="RuleBase" id="RU366059"/>
    </source>
</evidence>
<comment type="caution">
    <text evidence="13">The sequence shown here is derived from an EMBL/GenBank/DDBJ whole genome shotgun (WGS) entry which is preliminary data.</text>
</comment>
<gene>
    <name evidence="13" type="ORF">IV43_GL001657</name>
</gene>
<evidence type="ECO:0000256" key="5">
    <source>
        <dbReference type="ARBA" id="ARBA00022485"/>
    </source>
</evidence>
<name>A0A0R2JYF1_9LACO</name>
<evidence type="ECO:0000256" key="8">
    <source>
        <dbReference type="ARBA" id="ARBA00023014"/>
    </source>
</evidence>
<keyword evidence="4 11" id="KW-0312">Gluconeogenesis</keyword>
<comment type="similarity">
    <text evidence="3 11">Belongs to the iron-sulfur dependent L-serine dehydratase family.</text>
</comment>
<evidence type="ECO:0000256" key="6">
    <source>
        <dbReference type="ARBA" id="ARBA00022723"/>
    </source>
</evidence>
<evidence type="ECO:0000256" key="4">
    <source>
        <dbReference type="ARBA" id="ARBA00022432"/>
    </source>
</evidence>
<keyword evidence="7 11" id="KW-0408">Iron</keyword>
<organism evidence="13 14">
    <name type="scientific">Ligilactobacillus acidipiscis</name>
    <dbReference type="NCBI Taxonomy" id="89059"/>
    <lineage>
        <taxon>Bacteria</taxon>
        <taxon>Bacillati</taxon>
        <taxon>Bacillota</taxon>
        <taxon>Bacilli</taxon>
        <taxon>Lactobacillales</taxon>
        <taxon>Lactobacillaceae</taxon>
        <taxon>Ligilactobacillus</taxon>
    </lineage>
</organism>
<feature type="domain" description="Serine dehydratase-like alpha subunit" evidence="12">
    <location>
        <begin position="21"/>
        <end position="282"/>
    </location>
</feature>
<keyword evidence="9 11" id="KW-0456">Lyase</keyword>
<dbReference type="Proteomes" id="UP000051491">
    <property type="component" value="Unassembled WGS sequence"/>
</dbReference>
<evidence type="ECO:0000256" key="9">
    <source>
        <dbReference type="ARBA" id="ARBA00023239"/>
    </source>
</evidence>
<keyword evidence="8 11" id="KW-0411">Iron-sulfur</keyword>